<dbReference type="InterPro" id="IPR011032">
    <property type="entry name" value="GroES-like_sf"/>
</dbReference>
<comment type="subunit">
    <text evidence="3">Heptamer of 7 subunits arranged in a ring. Interacts with the chaperonin GroEL.</text>
</comment>
<dbReference type="NCBIfam" id="NF001531">
    <property type="entry name" value="PRK00364.2-2"/>
    <property type="match status" value="1"/>
</dbReference>
<evidence type="ECO:0000256" key="2">
    <source>
        <dbReference type="ARBA" id="ARBA00023186"/>
    </source>
</evidence>
<dbReference type="EMBL" id="JBBMFK010000001">
    <property type="protein sequence ID" value="MEQ2442053.1"/>
    <property type="molecule type" value="Genomic_DNA"/>
</dbReference>
<dbReference type="NCBIfam" id="NF001533">
    <property type="entry name" value="PRK00364.2-4"/>
    <property type="match status" value="1"/>
</dbReference>
<evidence type="ECO:0000256" key="4">
    <source>
        <dbReference type="RuleBase" id="RU000535"/>
    </source>
</evidence>
<dbReference type="Proteomes" id="UP001464378">
    <property type="component" value="Unassembled WGS sequence"/>
</dbReference>
<keyword evidence="3" id="KW-0963">Cytoplasm</keyword>
<evidence type="ECO:0000256" key="3">
    <source>
        <dbReference type="HAMAP-Rule" id="MF_00580"/>
    </source>
</evidence>
<comment type="caution">
    <text evidence="5">The sequence shown here is derived from an EMBL/GenBank/DDBJ whole genome shotgun (WGS) entry which is preliminary data.</text>
</comment>
<protein>
    <recommendedName>
        <fullName evidence="3">Co-chaperonin GroES</fullName>
    </recommendedName>
    <alternativeName>
        <fullName evidence="3">10 kDa chaperonin</fullName>
    </alternativeName>
    <alternativeName>
        <fullName evidence="3">Chaperonin-10</fullName>
        <shortName evidence="3">Cpn10</shortName>
    </alternativeName>
</protein>
<dbReference type="PANTHER" id="PTHR10772">
    <property type="entry name" value="10 KDA HEAT SHOCK PROTEIN"/>
    <property type="match status" value="1"/>
</dbReference>
<dbReference type="Pfam" id="PF00166">
    <property type="entry name" value="Cpn10"/>
    <property type="match status" value="1"/>
</dbReference>
<evidence type="ECO:0000256" key="1">
    <source>
        <dbReference type="ARBA" id="ARBA00006975"/>
    </source>
</evidence>
<evidence type="ECO:0000313" key="5">
    <source>
        <dbReference type="EMBL" id="MEQ2442053.1"/>
    </source>
</evidence>
<dbReference type="InterPro" id="IPR037124">
    <property type="entry name" value="Chaperonin_GroES_sf"/>
</dbReference>
<name>A0ABV1E421_9FIRM</name>
<sequence length="94" mass="10005">MNLKPLADRVIIKMVEAEETTKSGIILTGSAKEKPEVAEVIAVGPGGMVDGKEVVMTVKVGDKVITSKYSGTQVKVEGEEYTIVRQGDILATVE</sequence>
<evidence type="ECO:0000313" key="6">
    <source>
        <dbReference type="Proteomes" id="UP001464378"/>
    </source>
</evidence>
<reference evidence="5 6" key="1">
    <citation type="submission" date="2024-03" db="EMBL/GenBank/DDBJ databases">
        <title>Human intestinal bacterial collection.</title>
        <authorList>
            <person name="Pauvert C."/>
            <person name="Hitch T.C.A."/>
            <person name="Clavel T."/>
        </authorList>
    </citation>
    <scope>NUCLEOTIDE SEQUENCE [LARGE SCALE GENOMIC DNA]</scope>
    <source>
        <strain evidence="5 6">CLA-AP-H29</strain>
    </source>
</reference>
<dbReference type="PRINTS" id="PR00297">
    <property type="entry name" value="CHAPERONIN10"/>
</dbReference>
<dbReference type="InterPro" id="IPR018369">
    <property type="entry name" value="Chaprnonin_Cpn10_CS"/>
</dbReference>
<dbReference type="SUPFAM" id="SSF50129">
    <property type="entry name" value="GroES-like"/>
    <property type="match status" value="1"/>
</dbReference>
<gene>
    <name evidence="3" type="primary">groES</name>
    <name evidence="3" type="synonym">groS</name>
    <name evidence="5" type="ORF">WMO64_01055</name>
</gene>
<dbReference type="PROSITE" id="PS00681">
    <property type="entry name" value="CHAPERONINS_CPN10"/>
    <property type="match status" value="1"/>
</dbReference>
<dbReference type="CDD" id="cd00320">
    <property type="entry name" value="cpn10"/>
    <property type="match status" value="1"/>
</dbReference>
<proteinExistence type="inferred from homology"/>
<dbReference type="PANTHER" id="PTHR10772:SF58">
    <property type="entry name" value="CO-CHAPERONIN GROES"/>
    <property type="match status" value="1"/>
</dbReference>
<dbReference type="HAMAP" id="MF_00580">
    <property type="entry name" value="CH10"/>
    <property type="match status" value="1"/>
</dbReference>
<comment type="function">
    <text evidence="3 4">Together with the chaperonin GroEL, plays an essential role in assisting protein folding. The GroEL-GroES system forms a nano-cage that allows encapsulation of the non-native substrate proteins and provides a physical environment optimized to promote and accelerate protein folding. GroES binds to the apical surface of the GroEL ring, thereby capping the opening of the GroEL channel.</text>
</comment>
<keyword evidence="6" id="KW-1185">Reference proteome</keyword>
<organism evidence="5 6">
    <name type="scientific">Pseudoflavonifractor intestinihominis</name>
    <dbReference type="NCBI Taxonomy" id="3133171"/>
    <lineage>
        <taxon>Bacteria</taxon>
        <taxon>Bacillati</taxon>
        <taxon>Bacillota</taxon>
        <taxon>Clostridia</taxon>
        <taxon>Eubacteriales</taxon>
        <taxon>Oscillospiraceae</taxon>
        <taxon>Pseudoflavonifractor</taxon>
    </lineage>
</organism>
<comment type="subcellular location">
    <subcellularLocation>
        <location evidence="3">Cytoplasm</location>
    </subcellularLocation>
</comment>
<dbReference type="RefSeq" id="WP_294519117.1">
    <property type="nucleotide sequence ID" value="NZ_JBBMFK010000001.1"/>
</dbReference>
<dbReference type="Gene3D" id="2.30.33.40">
    <property type="entry name" value="GroES chaperonin"/>
    <property type="match status" value="1"/>
</dbReference>
<comment type="similarity">
    <text evidence="1 3 4">Belongs to the GroES chaperonin family.</text>
</comment>
<dbReference type="SMART" id="SM00883">
    <property type="entry name" value="Cpn10"/>
    <property type="match status" value="1"/>
</dbReference>
<keyword evidence="2 3" id="KW-0143">Chaperone</keyword>
<accession>A0ABV1E421</accession>
<dbReference type="InterPro" id="IPR020818">
    <property type="entry name" value="Chaperonin_GroES"/>
</dbReference>